<dbReference type="SUPFAM" id="SSF56954">
    <property type="entry name" value="Outer membrane efflux proteins (OEP)"/>
    <property type="match status" value="1"/>
</dbReference>
<dbReference type="KEGG" id="ctae:BGI42_10750"/>
<feature type="coiled-coil region" evidence="1">
    <location>
        <begin position="176"/>
        <end position="232"/>
    </location>
</feature>
<sequence length="401" mass="47657">MKRLTGILLVLFLFINQTSVQAATKDTIKLSMSNIEDIIIEYSPEYKMIKNNLKADEQRYEDKEDEIDDTEDDIRKLENEIKLQEESKPLDNKEQPESKDSKEKNNESKSNDHLKKDKDKLKKKKDELDSLKYEKKELRHELQISRIKYEKELKVLVESTQKQYVQYVDTLLKKDLKQAESKIKNKQIEINNLKYGNGFISKKEYEKNIDDITDFNNELNELEIKEKNQLEDLLFSLGIKDKNNIKFDVNIGFDIDKISKINFREDLDEMLLNNIDLKIKDIENDKAEDQSDRDDTKISDYEIKNNKISLKQEEEKIKMEFQKKYNNLIFSTDLVKAHNDKLSRTENDSLIMQTKYDYGFASKKQLEQLDVDLNNKNQDFISQVNNLYMDYLSYMKMKDGY</sequence>
<evidence type="ECO:0000313" key="4">
    <source>
        <dbReference type="EMBL" id="AOR24179.1"/>
    </source>
</evidence>
<name>A0A1D7XM54_9CLOT</name>
<dbReference type="EMBL" id="CP017253">
    <property type="protein sequence ID" value="AOR24179.1"/>
    <property type="molecule type" value="Genomic_DNA"/>
</dbReference>
<keyword evidence="3" id="KW-0732">Signal</keyword>
<evidence type="ECO:0000313" key="5">
    <source>
        <dbReference type="Proteomes" id="UP000094652"/>
    </source>
</evidence>
<dbReference type="Proteomes" id="UP000094652">
    <property type="component" value="Chromosome"/>
</dbReference>
<proteinExistence type="predicted"/>
<reference evidence="5" key="1">
    <citation type="submission" date="2016-09" db="EMBL/GenBank/DDBJ databases">
        <title>Genomics of Clostridium taeniosporum, an organism which forms endospores with ribbon-like appendages.</title>
        <authorList>
            <person name="Walker J.R."/>
        </authorList>
    </citation>
    <scope>NUCLEOTIDE SEQUENCE [LARGE SCALE GENOMIC DNA]</scope>
    <source>
        <strain evidence="5">1/k</strain>
    </source>
</reference>
<gene>
    <name evidence="4" type="ORF">BGI42_10750</name>
</gene>
<keyword evidence="5" id="KW-1185">Reference proteome</keyword>
<feature type="compositionally biased region" description="Basic and acidic residues" evidence="2">
    <location>
        <begin position="73"/>
        <end position="121"/>
    </location>
</feature>
<evidence type="ECO:0000256" key="1">
    <source>
        <dbReference type="SAM" id="Coils"/>
    </source>
</evidence>
<feature type="compositionally biased region" description="Acidic residues" evidence="2">
    <location>
        <begin position="63"/>
        <end position="72"/>
    </location>
</feature>
<evidence type="ECO:0000256" key="3">
    <source>
        <dbReference type="SAM" id="SignalP"/>
    </source>
</evidence>
<organism evidence="4 5">
    <name type="scientific">Clostridium taeniosporum</name>
    <dbReference type="NCBI Taxonomy" id="394958"/>
    <lineage>
        <taxon>Bacteria</taxon>
        <taxon>Bacillati</taxon>
        <taxon>Bacillota</taxon>
        <taxon>Clostridia</taxon>
        <taxon>Eubacteriales</taxon>
        <taxon>Clostridiaceae</taxon>
        <taxon>Clostridium</taxon>
    </lineage>
</organism>
<dbReference type="AlphaFoldDB" id="A0A1D7XM54"/>
<protein>
    <submittedName>
        <fullName evidence="4">Viral A-type inclusion protein</fullName>
    </submittedName>
</protein>
<accession>A0A1D7XM54</accession>
<dbReference type="OrthoDB" id="1894507at2"/>
<evidence type="ECO:0000256" key="2">
    <source>
        <dbReference type="SAM" id="MobiDB-lite"/>
    </source>
</evidence>
<feature type="chain" id="PRO_5009102046" evidence="3">
    <location>
        <begin position="23"/>
        <end position="401"/>
    </location>
</feature>
<dbReference type="STRING" id="394958.BGI42_10750"/>
<dbReference type="Gene3D" id="1.20.1600.10">
    <property type="entry name" value="Outer membrane efflux proteins (OEP)"/>
    <property type="match status" value="1"/>
</dbReference>
<feature type="signal peptide" evidence="3">
    <location>
        <begin position="1"/>
        <end position="22"/>
    </location>
</feature>
<keyword evidence="1" id="KW-0175">Coiled coil</keyword>
<feature type="region of interest" description="Disordered" evidence="2">
    <location>
        <begin position="57"/>
        <end position="121"/>
    </location>
</feature>
<dbReference type="RefSeq" id="WP_069680316.1">
    <property type="nucleotide sequence ID" value="NZ_CP017253.2"/>
</dbReference>